<dbReference type="AlphaFoldDB" id="A0A7V8NTR7"/>
<comment type="caution">
    <text evidence="2">The sequence shown here is derived from an EMBL/GenBank/DDBJ whole genome shotgun (WGS) entry which is preliminary data.</text>
</comment>
<organism evidence="2 3">
    <name type="scientific">Candidatus Acidiferrum panamense</name>
    <dbReference type="NCBI Taxonomy" id="2741543"/>
    <lineage>
        <taxon>Bacteria</taxon>
        <taxon>Pseudomonadati</taxon>
        <taxon>Acidobacteriota</taxon>
        <taxon>Terriglobia</taxon>
        <taxon>Candidatus Acidiferrales</taxon>
        <taxon>Candidatus Acidiferrum</taxon>
    </lineage>
</organism>
<evidence type="ECO:0000313" key="3">
    <source>
        <dbReference type="Proteomes" id="UP000567293"/>
    </source>
</evidence>
<evidence type="ECO:0000313" key="2">
    <source>
        <dbReference type="EMBL" id="MBA0087222.1"/>
    </source>
</evidence>
<name>A0A7V8NTR7_9BACT</name>
<accession>A0A7V8NTR7</accession>
<dbReference type="SUPFAM" id="SSF53098">
    <property type="entry name" value="Ribonuclease H-like"/>
    <property type="match status" value="1"/>
</dbReference>
<sequence>MTIVHDILKQMPGLSQPQRKFLATLFVTILVLRGRVNFRNLSRYCDYSERTIARQFREPFDWPDFHQRVLMTALDPHSELVSAHDASFLPKSGKQTFGLGHFFNGCASRAERGLEMSTLAVVDVTRRCAFTLAAAQTPPGEDATKAEQEETRVDFYTQQLRAHRHRLPPSITYHCVDGYYAKKKYIDTVVSLKLHAITKLRSDADCLFLYTGPHPKRRGARRKYDGKVNFQDLSRFEDLGTRADAPHLHLYTAVVWHKTLKRRLRIVVLLNQKDPAKPRFIVLASTDPTLNGHKLIDLYAARFQIEFLFRDSKQFTGLLDCQARAAAALDFHFNASLATLNLVRAEDVGMQQGQEPHVFSMVSWKQCQFNERLLDVFMEKLALDPTWVKNHACYDELRTYGAIA</sequence>
<keyword evidence="3" id="KW-1185">Reference proteome</keyword>
<feature type="domain" description="Transposase IS701-like DDE" evidence="1">
    <location>
        <begin position="17"/>
        <end position="239"/>
    </location>
</feature>
<gene>
    <name evidence="2" type="ORF">HRJ53_19740</name>
</gene>
<dbReference type="InterPro" id="IPR038721">
    <property type="entry name" value="IS701-like_DDE_dom"/>
</dbReference>
<proteinExistence type="predicted"/>
<reference evidence="2" key="1">
    <citation type="submission" date="2020-06" db="EMBL/GenBank/DDBJ databases">
        <title>Legume-microbial interactions unlock mineral nutrients during tropical forest succession.</title>
        <authorList>
            <person name="Epihov D.Z."/>
        </authorList>
    </citation>
    <scope>NUCLEOTIDE SEQUENCE [LARGE SCALE GENOMIC DNA]</scope>
    <source>
        <strain evidence="2">Pan2503</strain>
    </source>
</reference>
<protein>
    <submittedName>
        <fullName evidence="2">Transposase</fullName>
    </submittedName>
</protein>
<feature type="non-terminal residue" evidence="2">
    <location>
        <position position="404"/>
    </location>
</feature>
<evidence type="ECO:0000259" key="1">
    <source>
        <dbReference type="Pfam" id="PF13546"/>
    </source>
</evidence>
<dbReference type="InterPro" id="IPR012337">
    <property type="entry name" value="RNaseH-like_sf"/>
</dbReference>
<dbReference type="Proteomes" id="UP000567293">
    <property type="component" value="Unassembled WGS sequence"/>
</dbReference>
<dbReference type="EMBL" id="JACDQQ010001891">
    <property type="protein sequence ID" value="MBA0087222.1"/>
    <property type="molecule type" value="Genomic_DNA"/>
</dbReference>
<dbReference type="Pfam" id="PF13546">
    <property type="entry name" value="DDE_5"/>
    <property type="match status" value="1"/>
</dbReference>